<dbReference type="EMBL" id="JBHSFT010000001">
    <property type="protein sequence ID" value="MFC4661034.1"/>
    <property type="molecule type" value="Genomic_DNA"/>
</dbReference>
<dbReference type="InterPro" id="IPR027417">
    <property type="entry name" value="P-loop_NTPase"/>
</dbReference>
<dbReference type="InterPro" id="IPR052922">
    <property type="entry name" value="Cytidylate_Kinase-2"/>
</dbReference>
<dbReference type="PANTHER" id="PTHR37816:SF2">
    <property type="entry name" value="DNA TOPOLOGY MODULATION PROTEIN FLAR-RELATED PROTEIN"/>
    <property type="match status" value="1"/>
</dbReference>
<comment type="caution">
    <text evidence="1">The sequence shown here is derived from an EMBL/GenBank/DDBJ whole genome shotgun (WGS) entry which is preliminary data.</text>
</comment>
<name>A0ABV9JTN6_9BACI</name>
<dbReference type="RefSeq" id="WP_193064191.1">
    <property type="nucleotide sequence ID" value="NZ_JBHSFT010000001.1"/>
</dbReference>
<organism evidence="1 2">
    <name type="scientific">Oceanobacillus aidingensis</name>
    <dbReference type="NCBI Taxonomy" id="645964"/>
    <lineage>
        <taxon>Bacteria</taxon>
        <taxon>Bacillati</taxon>
        <taxon>Bacillota</taxon>
        <taxon>Bacilli</taxon>
        <taxon>Bacillales</taxon>
        <taxon>Bacillaceae</taxon>
        <taxon>Oceanobacillus</taxon>
    </lineage>
</organism>
<evidence type="ECO:0008006" key="3">
    <source>
        <dbReference type="Google" id="ProtNLM"/>
    </source>
</evidence>
<gene>
    <name evidence="1" type="ORF">ACFO3P_02210</name>
</gene>
<reference evidence="2" key="1">
    <citation type="journal article" date="2019" name="Int. J. Syst. Evol. Microbiol.">
        <title>The Global Catalogue of Microorganisms (GCM) 10K type strain sequencing project: providing services to taxonomists for standard genome sequencing and annotation.</title>
        <authorList>
            <consortium name="The Broad Institute Genomics Platform"/>
            <consortium name="The Broad Institute Genome Sequencing Center for Infectious Disease"/>
            <person name="Wu L."/>
            <person name="Ma J."/>
        </authorList>
    </citation>
    <scope>NUCLEOTIDE SEQUENCE [LARGE SCALE GENOMIC DNA]</scope>
    <source>
        <strain evidence="2">CCUG 37257</strain>
    </source>
</reference>
<proteinExistence type="predicted"/>
<protein>
    <recommendedName>
        <fullName evidence="3">Adenylate kinase</fullName>
    </recommendedName>
</protein>
<evidence type="ECO:0000313" key="1">
    <source>
        <dbReference type="EMBL" id="MFC4661034.1"/>
    </source>
</evidence>
<dbReference type="SUPFAM" id="SSF52540">
    <property type="entry name" value="P-loop containing nucleoside triphosphate hydrolases"/>
    <property type="match status" value="1"/>
</dbReference>
<dbReference type="PANTHER" id="PTHR37816">
    <property type="entry name" value="YALI0E33011P"/>
    <property type="match status" value="1"/>
</dbReference>
<dbReference type="Proteomes" id="UP001595988">
    <property type="component" value="Unassembled WGS sequence"/>
</dbReference>
<dbReference type="Gene3D" id="3.40.50.300">
    <property type="entry name" value="P-loop containing nucleotide triphosphate hydrolases"/>
    <property type="match status" value="1"/>
</dbReference>
<sequence length="178" mass="20568">MSGKIHILGAAGSGTSTLGDSLSKVLPHKHLDTDDYFWISKFTEQRQVTERIKVLKKDLSLYEKWILSGAVCGWGDEFKPYFDLVIFLWIPQNIRLQRLQQREFQRYGNEILAGGSKYDQSKVFLEWASLYDNAGMEVRSKTLQEHWMADLSCPILRIEGDYSVEEQVNIVLNYLNSN</sequence>
<keyword evidence="2" id="KW-1185">Reference proteome</keyword>
<dbReference type="NCBIfam" id="NF004861">
    <property type="entry name" value="PRK06217.1"/>
    <property type="match status" value="1"/>
</dbReference>
<evidence type="ECO:0000313" key="2">
    <source>
        <dbReference type="Proteomes" id="UP001595988"/>
    </source>
</evidence>
<accession>A0ABV9JTN6</accession>